<name>A0AAE8MXQ4_9PEZI</name>
<feature type="compositionally biased region" description="Polar residues" evidence="1">
    <location>
        <begin position="80"/>
        <end position="92"/>
    </location>
</feature>
<evidence type="ECO:0000313" key="3">
    <source>
        <dbReference type="Proteomes" id="UP001187682"/>
    </source>
</evidence>
<evidence type="ECO:0000313" key="2">
    <source>
        <dbReference type="EMBL" id="SPO01568.1"/>
    </source>
</evidence>
<feature type="region of interest" description="Disordered" evidence="1">
    <location>
        <begin position="76"/>
        <end position="114"/>
    </location>
</feature>
<comment type="caution">
    <text evidence="2">The sequence shown here is derived from an EMBL/GenBank/DDBJ whole genome shotgun (WGS) entry which is preliminary data.</text>
</comment>
<evidence type="ECO:0000256" key="1">
    <source>
        <dbReference type="SAM" id="MobiDB-lite"/>
    </source>
</evidence>
<dbReference type="Proteomes" id="UP001187682">
    <property type="component" value="Unassembled WGS sequence"/>
</dbReference>
<accession>A0AAE8MXQ4</accession>
<feature type="compositionally biased region" description="Polar residues" evidence="1">
    <location>
        <begin position="101"/>
        <end position="112"/>
    </location>
</feature>
<keyword evidence="3" id="KW-1185">Reference proteome</keyword>
<protein>
    <submittedName>
        <fullName evidence="2">Uncharacterized protein</fullName>
    </submittedName>
</protein>
<sequence>MLQDRESCDKSLPWVKVGFKGLESILRNHAASTGRTPPQITAVERMIQGAIRAFQLDVPLGESTLRAGDDAEVGQVWASGPTNLNPLAQTASVRGGGGPSTAESRLPSTDNPGNADMDWNIDFSAMDMEAFLSIDMTQEFNFSL</sequence>
<reference evidence="2" key="1">
    <citation type="submission" date="2018-03" db="EMBL/GenBank/DDBJ databases">
        <authorList>
            <person name="Guldener U."/>
        </authorList>
    </citation>
    <scope>NUCLEOTIDE SEQUENCE</scope>
</reference>
<organism evidence="2 3">
    <name type="scientific">Cephalotrichum gorgonifer</name>
    <dbReference type="NCBI Taxonomy" id="2041049"/>
    <lineage>
        <taxon>Eukaryota</taxon>
        <taxon>Fungi</taxon>
        <taxon>Dikarya</taxon>
        <taxon>Ascomycota</taxon>
        <taxon>Pezizomycotina</taxon>
        <taxon>Sordariomycetes</taxon>
        <taxon>Hypocreomycetidae</taxon>
        <taxon>Microascales</taxon>
        <taxon>Microascaceae</taxon>
        <taxon>Cephalotrichum</taxon>
    </lineage>
</organism>
<dbReference type="EMBL" id="ONZQ02000005">
    <property type="protein sequence ID" value="SPO01568.1"/>
    <property type="molecule type" value="Genomic_DNA"/>
</dbReference>
<proteinExistence type="predicted"/>
<gene>
    <name evidence="2" type="ORF">DNG_04241</name>
</gene>
<dbReference type="AlphaFoldDB" id="A0AAE8MXQ4"/>